<evidence type="ECO:0000259" key="2">
    <source>
        <dbReference type="Pfam" id="PF00582"/>
    </source>
</evidence>
<accession>A0A316ECT0</accession>
<dbReference type="CDD" id="cd00293">
    <property type="entry name" value="USP-like"/>
    <property type="match status" value="2"/>
</dbReference>
<dbReference type="PRINTS" id="PR01438">
    <property type="entry name" value="UNVRSLSTRESS"/>
</dbReference>
<dbReference type="EMBL" id="QGGO01000003">
    <property type="protein sequence ID" value="PWK28682.1"/>
    <property type="molecule type" value="Genomic_DNA"/>
</dbReference>
<dbReference type="AlphaFoldDB" id="A0A316ECT0"/>
<protein>
    <submittedName>
        <fullName evidence="3">Nucleotide-binding universal stress UspA family protein</fullName>
    </submittedName>
</protein>
<dbReference type="RefSeq" id="WP_109741652.1">
    <property type="nucleotide sequence ID" value="NZ_QGGO01000003.1"/>
</dbReference>
<name>A0A316ECT0_9BACT</name>
<gene>
    <name evidence="3" type="ORF">LV89_00888</name>
</gene>
<evidence type="ECO:0000313" key="3">
    <source>
        <dbReference type="EMBL" id="PWK28682.1"/>
    </source>
</evidence>
<comment type="caution">
    <text evidence="3">The sequence shown here is derived from an EMBL/GenBank/DDBJ whole genome shotgun (WGS) entry which is preliminary data.</text>
</comment>
<sequence>MKTILFPTDFSTNAIHASQYAGMLARRLNAKVVLLNIYSVPTVSEYQLPYEIENFILQNRKDAEKNLQDFTAKFIEATSLVSDRITQMVEYGFVGDKINEIAKQINASLIVMGTKGASNAIDKWLGTHSQKVMKNAPCPVWIVPENAAINYPKNIIYAADFKEDEVIATQKVLEFAKPLEATCNIVHIHDYFELNVSHAVQEMVHYLEDEFEKEDVSVHNVNRADIISGLETYIRTHKPDVLALAIHEKSFLEKIFDTSVTKHFVQEAKLPILTFRK</sequence>
<dbReference type="InterPro" id="IPR014729">
    <property type="entry name" value="Rossmann-like_a/b/a_fold"/>
</dbReference>
<dbReference type="OrthoDB" id="9788959at2"/>
<dbReference type="Proteomes" id="UP000245489">
    <property type="component" value="Unassembled WGS sequence"/>
</dbReference>
<dbReference type="InterPro" id="IPR006016">
    <property type="entry name" value="UspA"/>
</dbReference>
<proteinExistence type="inferred from homology"/>
<reference evidence="3 4" key="1">
    <citation type="submission" date="2018-05" db="EMBL/GenBank/DDBJ databases">
        <title>Genomic Encyclopedia of Archaeal and Bacterial Type Strains, Phase II (KMG-II): from individual species to whole genera.</title>
        <authorList>
            <person name="Goeker M."/>
        </authorList>
    </citation>
    <scope>NUCLEOTIDE SEQUENCE [LARGE SCALE GENOMIC DNA]</scope>
    <source>
        <strain evidence="3 4">DSM 22214</strain>
    </source>
</reference>
<dbReference type="PANTHER" id="PTHR46268">
    <property type="entry name" value="STRESS RESPONSE PROTEIN NHAX"/>
    <property type="match status" value="1"/>
</dbReference>
<dbReference type="SUPFAM" id="SSF52402">
    <property type="entry name" value="Adenine nucleotide alpha hydrolases-like"/>
    <property type="match status" value="2"/>
</dbReference>
<evidence type="ECO:0000256" key="1">
    <source>
        <dbReference type="ARBA" id="ARBA00008791"/>
    </source>
</evidence>
<feature type="domain" description="UspA" evidence="2">
    <location>
        <begin position="153"/>
        <end position="275"/>
    </location>
</feature>
<keyword evidence="4" id="KW-1185">Reference proteome</keyword>
<feature type="domain" description="UspA" evidence="2">
    <location>
        <begin position="1"/>
        <end position="144"/>
    </location>
</feature>
<dbReference type="Gene3D" id="3.40.50.620">
    <property type="entry name" value="HUPs"/>
    <property type="match status" value="2"/>
</dbReference>
<dbReference type="PANTHER" id="PTHR46268:SF6">
    <property type="entry name" value="UNIVERSAL STRESS PROTEIN UP12"/>
    <property type="match status" value="1"/>
</dbReference>
<organism evidence="3 4">
    <name type="scientific">Arcicella aurantiaca</name>
    <dbReference type="NCBI Taxonomy" id="591202"/>
    <lineage>
        <taxon>Bacteria</taxon>
        <taxon>Pseudomonadati</taxon>
        <taxon>Bacteroidota</taxon>
        <taxon>Cytophagia</taxon>
        <taxon>Cytophagales</taxon>
        <taxon>Flectobacillaceae</taxon>
        <taxon>Arcicella</taxon>
    </lineage>
</organism>
<dbReference type="InterPro" id="IPR006015">
    <property type="entry name" value="Universal_stress_UspA"/>
</dbReference>
<comment type="similarity">
    <text evidence="1">Belongs to the universal stress protein A family.</text>
</comment>
<dbReference type="Pfam" id="PF00582">
    <property type="entry name" value="Usp"/>
    <property type="match status" value="2"/>
</dbReference>
<evidence type="ECO:0000313" key="4">
    <source>
        <dbReference type="Proteomes" id="UP000245489"/>
    </source>
</evidence>